<dbReference type="Proteomes" id="UP000054359">
    <property type="component" value="Unassembled WGS sequence"/>
</dbReference>
<organism evidence="3 4">
    <name type="scientific">Stegodyphus mimosarum</name>
    <name type="common">African social velvet spider</name>
    <dbReference type="NCBI Taxonomy" id="407821"/>
    <lineage>
        <taxon>Eukaryota</taxon>
        <taxon>Metazoa</taxon>
        <taxon>Ecdysozoa</taxon>
        <taxon>Arthropoda</taxon>
        <taxon>Chelicerata</taxon>
        <taxon>Arachnida</taxon>
        <taxon>Araneae</taxon>
        <taxon>Araneomorphae</taxon>
        <taxon>Entelegynae</taxon>
        <taxon>Eresoidea</taxon>
        <taxon>Eresidae</taxon>
        <taxon>Stegodyphus</taxon>
    </lineage>
</organism>
<dbReference type="InterPro" id="IPR039632">
    <property type="entry name" value="TMEM42"/>
</dbReference>
<feature type="transmembrane region" description="Helical" evidence="1">
    <location>
        <begin position="61"/>
        <end position="83"/>
    </location>
</feature>
<evidence type="ECO:0000256" key="1">
    <source>
        <dbReference type="SAM" id="Phobius"/>
    </source>
</evidence>
<keyword evidence="1" id="KW-0472">Membrane</keyword>
<dbReference type="SUPFAM" id="SSF103481">
    <property type="entry name" value="Multidrug resistance efflux transporter EmrE"/>
    <property type="match status" value="1"/>
</dbReference>
<reference evidence="3 4" key="1">
    <citation type="submission" date="2013-11" db="EMBL/GenBank/DDBJ databases">
        <title>Genome sequencing of Stegodyphus mimosarum.</title>
        <authorList>
            <person name="Bechsgaard J."/>
        </authorList>
    </citation>
    <scope>NUCLEOTIDE SEQUENCE [LARGE SCALE GENOMIC DNA]</scope>
</reference>
<feature type="signal peptide" evidence="2">
    <location>
        <begin position="1"/>
        <end position="18"/>
    </location>
</feature>
<dbReference type="Gene3D" id="1.10.3730.20">
    <property type="match status" value="1"/>
</dbReference>
<dbReference type="EMBL" id="KK122194">
    <property type="protein sequence ID" value="KFM82192.1"/>
    <property type="molecule type" value="Genomic_DNA"/>
</dbReference>
<dbReference type="STRING" id="407821.A0A087UXV3"/>
<feature type="chain" id="PRO_5001830950" evidence="2">
    <location>
        <begin position="19"/>
        <end position="158"/>
    </location>
</feature>
<dbReference type="PANTHER" id="PTHR31965:SF1">
    <property type="entry name" value="TRANSMEMBRANE PROTEIN 42"/>
    <property type="match status" value="1"/>
</dbReference>
<evidence type="ECO:0000313" key="4">
    <source>
        <dbReference type="Proteomes" id="UP000054359"/>
    </source>
</evidence>
<accession>A0A087UXV3</accession>
<feature type="transmembrane region" description="Helical" evidence="1">
    <location>
        <begin position="123"/>
        <end position="139"/>
    </location>
</feature>
<feature type="transmembrane region" description="Helical" evidence="1">
    <location>
        <begin position="95"/>
        <end position="117"/>
    </location>
</feature>
<dbReference type="OMA" id="GSAACDW"/>
<keyword evidence="4" id="KW-1185">Reference proteome</keyword>
<name>A0A087UXV3_STEMI</name>
<gene>
    <name evidence="3" type="ORF">X975_19715</name>
</gene>
<protein>
    <submittedName>
        <fullName evidence="3">Transmembrane protein 42</fullName>
    </submittedName>
</protein>
<dbReference type="OrthoDB" id="5854584at2759"/>
<dbReference type="AlphaFoldDB" id="A0A087UXV3"/>
<sequence length="158" mass="17452">MKGITFSLISGFLAATASLCGKFSMAAEETLVFCESLMQKLPGADAKKTNVFTYTPVCENVLFVTRVGFFLAMLLSNALMWTLFTKALRICSTTLEATVTNTAANFFFAAIYGQVFFGESLSFLWWMGTMLIITGLIIMHRSNQETVASPPVIRKKKI</sequence>
<keyword evidence="1 3" id="KW-0812">Transmembrane</keyword>
<dbReference type="PANTHER" id="PTHR31965">
    <property type="entry name" value="TRANSMEMBRANE PROTEIN 42"/>
    <property type="match status" value="1"/>
</dbReference>
<evidence type="ECO:0000256" key="2">
    <source>
        <dbReference type="SAM" id="SignalP"/>
    </source>
</evidence>
<evidence type="ECO:0000313" key="3">
    <source>
        <dbReference type="EMBL" id="KFM82192.1"/>
    </source>
</evidence>
<proteinExistence type="predicted"/>
<keyword evidence="1" id="KW-1133">Transmembrane helix</keyword>
<dbReference type="InterPro" id="IPR037185">
    <property type="entry name" value="EmrE-like"/>
</dbReference>
<feature type="non-terminal residue" evidence="3">
    <location>
        <position position="158"/>
    </location>
</feature>
<keyword evidence="2" id="KW-0732">Signal</keyword>